<protein>
    <submittedName>
        <fullName evidence="1">Uncharacterized protein</fullName>
    </submittedName>
</protein>
<evidence type="ECO:0000313" key="2">
    <source>
        <dbReference type="Proteomes" id="UP000290649"/>
    </source>
</evidence>
<organism evidence="1 2">
    <name type="scientific">Anaerobacillus alkaliphilus</name>
    <dbReference type="NCBI Taxonomy" id="1548597"/>
    <lineage>
        <taxon>Bacteria</taxon>
        <taxon>Bacillati</taxon>
        <taxon>Bacillota</taxon>
        <taxon>Bacilli</taxon>
        <taxon>Bacillales</taxon>
        <taxon>Bacillaceae</taxon>
        <taxon>Anaerobacillus</taxon>
    </lineage>
</organism>
<comment type="caution">
    <text evidence="1">The sequence shown here is derived from an EMBL/GenBank/DDBJ whole genome shotgun (WGS) entry which is preliminary data.</text>
</comment>
<keyword evidence="2" id="KW-1185">Reference proteome</keyword>
<sequence length="60" mass="6863">MLGRSGHTFSYFSKNPKKTRVFTKIRDPMSSKVQKGKKQRNNEIPVLQINTKAKKVSVKA</sequence>
<dbReference type="EMBL" id="QOUX01000046">
    <property type="protein sequence ID" value="RXI97883.1"/>
    <property type="molecule type" value="Genomic_DNA"/>
</dbReference>
<accession>A0A4Q0VNI7</accession>
<dbReference type="AlphaFoldDB" id="A0A4Q0VNI7"/>
<proteinExistence type="predicted"/>
<dbReference type="Proteomes" id="UP000290649">
    <property type="component" value="Unassembled WGS sequence"/>
</dbReference>
<name>A0A4Q0VNI7_9BACI</name>
<gene>
    <name evidence="1" type="ORF">DS745_16115</name>
</gene>
<evidence type="ECO:0000313" key="1">
    <source>
        <dbReference type="EMBL" id="RXI97883.1"/>
    </source>
</evidence>
<reference evidence="1 2" key="1">
    <citation type="journal article" date="2019" name="Int. J. Syst. Evol. Microbiol.">
        <title>Anaerobacillus alkaliphilus sp. nov., a novel alkaliphilic and moderately halophilic bacterium.</title>
        <authorList>
            <person name="Borsodi A.K."/>
            <person name="Aszalos J.M."/>
            <person name="Bihari P."/>
            <person name="Nagy I."/>
            <person name="Schumann P."/>
            <person name="Sproer C."/>
            <person name="Kovacs A.L."/>
            <person name="Boka K."/>
            <person name="Dobosy P."/>
            <person name="Ovari M."/>
            <person name="Szili-Kovacs T."/>
            <person name="Toth E."/>
        </authorList>
    </citation>
    <scope>NUCLEOTIDE SEQUENCE [LARGE SCALE GENOMIC DNA]</scope>
    <source>
        <strain evidence="1 2">B16-10</strain>
    </source>
</reference>